<comment type="caution">
    <text evidence="12">The sequence shown here is derived from an EMBL/GenBank/DDBJ whole genome shotgun (WGS) entry which is preliminary data.</text>
</comment>
<keyword evidence="7 9" id="KW-0175">Coiled coil</keyword>
<feature type="coiled-coil region" evidence="9">
    <location>
        <begin position="508"/>
        <end position="542"/>
    </location>
</feature>
<dbReference type="EMBL" id="CAJPVI010000008">
    <property type="protein sequence ID" value="CAG2139141.1"/>
    <property type="molecule type" value="Genomic_DNA"/>
</dbReference>
<dbReference type="InterPro" id="IPR008915">
    <property type="entry name" value="Peptidase_M50"/>
</dbReference>
<evidence type="ECO:0000313" key="12">
    <source>
        <dbReference type="EMBL" id="CAG2139141.1"/>
    </source>
</evidence>
<dbReference type="Pfam" id="PF02163">
    <property type="entry name" value="Peptidase_M50"/>
    <property type="match status" value="1"/>
</dbReference>
<comment type="similarity">
    <text evidence="4">Belongs to the peptidase M50B family.</text>
</comment>
<keyword evidence="13" id="KW-1185">Reference proteome</keyword>
<protein>
    <recommendedName>
        <fullName evidence="11">Peptidase M50 domain-containing protein</fullName>
    </recommendedName>
</protein>
<feature type="transmembrane region" description="Helical" evidence="10">
    <location>
        <begin position="354"/>
        <end position="377"/>
    </location>
</feature>
<keyword evidence="5 10" id="KW-0812">Transmembrane</keyword>
<dbReference type="Gene3D" id="2.40.30.170">
    <property type="match status" value="1"/>
</dbReference>
<comment type="cofactor">
    <cofactor evidence="1">
        <name>Zn(2+)</name>
        <dbReference type="ChEBI" id="CHEBI:29105"/>
    </cofactor>
</comment>
<evidence type="ECO:0000313" key="13">
    <source>
        <dbReference type="Proteomes" id="UP000672657"/>
    </source>
</evidence>
<organism evidence="12 13">
    <name type="scientific">Cupriavidus numazuensis</name>
    <dbReference type="NCBI Taxonomy" id="221992"/>
    <lineage>
        <taxon>Bacteria</taxon>
        <taxon>Pseudomonadati</taxon>
        <taxon>Pseudomonadota</taxon>
        <taxon>Betaproteobacteria</taxon>
        <taxon>Burkholderiales</taxon>
        <taxon>Burkholderiaceae</taxon>
        <taxon>Cupriavidus</taxon>
    </lineage>
</organism>
<evidence type="ECO:0000256" key="1">
    <source>
        <dbReference type="ARBA" id="ARBA00001947"/>
    </source>
</evidence>
<feature type="transmembrane region" description="Helical" evidence="10">
    <location>
        <begin position="148"/>
        <end position="168"/>
    </location>
</feature>
<evidence type="ECO:0000256" key="3">
    <source>
        <dbReference type="ARBA" id="ARBA00004196"/>
    </source>
</evidence>
<reference evidence="12 13" key="1">
    <citation type="submission" date="2021-03" db="EMBL/GenBank/DDBJ databases">
        <authorList>
            <person name="Peeters C."/>
        </authorList>
    </citation>
    <scope>NUCLEOTIDE SEQUENCE [LARGE SCALE GENOMIC DNA]</scope>
    <source>
        <strain evidence="12 13">LMG 26411</strain>
    </source>
</reference>
<feature type="transmembrane region" description="Helical" evidence="10">
    <location>
        <begin position="422"/>
        <end position="442"/>
    </location>
</feature>
<dbReference type="RefSeq" id="WP_211952800.1">
    <property type="nucleotide sequence ID" value="NZ_CAJPVI010000008.1"/>
</dbReference>
<dbReference type="PANTHER" id="PTHR32347">
    <property type="entry name" value="EFFLUX SYSTEM COMPONENT YKNX-RELATED"/>
    <property type="match status" value="1"/>
</dbReference>
<feature type="transmembrane region" description="Helical" evidence="10">
    <location>
        <begin position="383"/>
        <end position="402"/>
    </location>
</feature>
<dbReference type="InterPro" id="IPR050465">
    <property type="entry name" value="UPF0194_transport"/>
</dbReference>
<evidence type="ECO:0000259" key="11">
    <source>
        <dbReference type="Pfam" id="PF02163"/>
    </source>
</evidence>
<sequence length="702" mass="78686">MQPSTSSPEDLPLPPLREDLRIFPAAAHADGSPAWIIEDPVRNRHFRIGWLEFECLQRWHLAPRAAAQQIRDTTPLHAQGGQVLGFAAFLQANSLLRPPPARSQELALARPPRGWLTWHWWLHHYLFFRIPLLRPTYRMQWLYERLRWLFQARTVWVVLALTLTGIALTLRQWDTFRHTLFESISLEGALGFACALAVAKTLHEFGHAMVATHFGVRVGHMGVAFLVMWPMLYTDTSESWRLTNARQRLAIASAGIATELVIAGLATLCWALLSPGPARQACFYLATTSWVLSLALNASPFMRFDGYFILSDLLDLPNLHERAGALARTALRRLLWGWDDAWPEQLPPPLRRKLIVFAWVTWCYRLVVFLGIALVVYHMFFKALGVVLFAVEILFFIALPCWRELQVWIRRRADTPHLRRHLLLAGLAFVLVVLALPLPTGVRAPALAHSTRQWTAYSPVPAQLVERSAAGDVKAGTTLVQLRQPELASEAMAAQASVAGNNARLTGLLELRRGIEQQAAALESLQQSLARARAVRAEESRLLLAAPFDGRWVDVPDDVRAGTWVGTKQVLGRLIDPAHWQVDAYVSEADVQHLRIGARACFYPEAQPARHCGEIRAIAPSRSTQIPAPQLTTPHGGPVAAVEKQGMLIPEASLYLVQIDLDEPPRLPMELRGRVYLSGEPRSRLGDWLRNVVSVGIREAGF</sequence>
<dbReference type="Proteomes" id="UP000672657">
    <property type="component" value="Unassembled WGS sequence"/>
</dbReference>
<evidence type="ECO:0000256" key="10">
    <source>
        <dbReference type="SAM" id="Phobius"/>
    </source>
</evidence>
<evidence type="ECO:0000256" key="5">
    <source>
        <dbReference type="ARBA" id="ARBA00022692"/>
    </source>
</evidence>
<gene>
    <name evidence="12" type="ORF">LMG26411_01663</name>
</gene>
<evidence type="ECO:0000256" key="2">
    <source>
        <dbReference type="ARBA" id="ARBA00004141"/>
    </source>
</evidence>
<evidence type="ECO:0000256" key="9">
    <source>
        <dbReference type="SAM" id="Coils"/>
    </source>
</evidence>
<evidence type="ECO:0000256" key="6">
    <source>
        <dbReference type="ARBA" id="ARBA00022989"/>
    </source>
</evidence>
<accession>A0ABN7PY63</accession>
<evidence type="ECO:0000256" key="7">
    <source>
        <dbReference type="ARBA" id="ARBA00023054"/>
    </source>
</evidence>
<proteinExistence type="inferred from homology"/>
<comment type="subcellular location">
    <subcellularLocation>
        <location evidence="3">Cell envelope</location>
    </subcellularLocation>
    <subcellularLocation>
        <location evidence="2">Membrane</location>
        <topology evidence="2">Multi-pass membrane protein</topology>
    </subcellularLocation>
</comment>
<evidence type="ECO:0000256" key="4">
    <source>
        <dbReference type="ARBA" id="ARBA00007931"/>
    </source>
</evidence>
<dbReference type="PANTHER" id="PTHR32347:SF23">
    <property type="entry name" value="BLL5650 PROTEIN"/>
    <property type="match status" value="1"/>
</dbReference>
<name>A0ABN7PY63_9BURK</name>
<keyword evidence="8 10" id="KW-0472">Membrane</keyword>
<feature type="transmembrane region" description="Helical" evidence="10">
    <location>
        <begin position="180"/>
        <end position="198"/>
    </location>
</feature>
<feature type="transmembrane region" description="Helical" evidence="10">
    <location>
        <begin position="249"/>
        <end position="273"/>
    </location>
</feature>
<keyword evidence="6 10" id="KW-1133">Transmembrane helix</keyword>
<feature type="transmembrane region" description="Helical" evidence="10">
    <location>
        <begin position="210"/>
        <end position="229"/>
    </location>
</feature>
<evidence type="ECO:0000256" key="8">
    <source>
        <dbReference type="ARBA" id="ARBA00023136"/>
    </source>
</evidence>
<feature type="domain" description="Peptidase M50" evidence="11">
    <location>
        <begin position="192"/>
        <end position="290"/>
    </location>
</feature>